<gene>
    <name evidence="1" type="ORF">LOY88_002424</name>
</gene>
<organism evidence="1">
    <name type="scientific">Ophidiomyces ophidiicola</name>
    <dbReference type="NCBI Taxonomy" id="1387563"/>
    <lineage>
        <taxon>Eukaryota</taxon>
        <taxon>Fungi</taxon>
        <taxon>Dikarya</taxon>
        <taxon>Ascomycota</taxon>
        <taxon>Pezizomycotina</taxon>
        <taxon>Eurotiomycetes</taxon>
        <taxon>Eurotiomycetidae</taxon>
        <taxon>Onygenales</taxon>
        <taxon>Onygenaceae</taxon>
        <taxon>Ophidiomyces</taxon>
    </lineage>
</organism>
<sequence length="409" mass="44694">MAPSTPRFLFGSSGPAPQFAAAPRFVFQMRRDGADEEIEESEGNDFLENPYGLNSDFDVNNVSWDGEDVDNHGLLITSSPSRHRSKRRRVLIPSEGVVDETTSKGEFDRISPSLSPPRDLSMYTMATPRPAANTNDLASPTLRRMTPTPNLPAIPGSTPQMSTSQKPRFLFNSNSQSQPTAGPTATQLQRPLFKIPRTPSRPSAPSDMSLLTSPATFPYAKRRSKAGTHNFLSGGIASEVRGWLLELGAKKQVFQDLPPSSSSKSTQSSIDRGKIDYHLVGEVNQVGVSNARFTRKSQTSKPGYSSLFTAVILSPERLHELSLPPRQQLLLFGVPTLGSGPIKKGVFIGIQPGLVWEMNMEPHLSQNLMNPSPTPTQGDSGTEQGAMSRKWLVSVEWDILLTRPGGRDI</sequence>
<reference evidence="1" key="1">
    <citation type="journal article" date="2022" name="bioRxiv">
        <title>Population genetic analysis of Ophidiomyces ophidiicola, the causative agent of snake fungal disease, indicates recent introductions to the USA.</title>
        <authorList>
            <person name="Ladner J.T."/>
            <person name="Palmer J.M."/>
            <person name="Ettinger C.L."/>
            <person name="Stajich J.E."/>
            <person name="Farrell T.M."/>
            <person name="Glorioso B.M."/>
            <person name="Lawson B."/>
            <person name="Price S.J."/>
            <person name="Stengle A.G."/>
            <person name="Grear D.A."/>
            <person name="Lorch J.M."/>
        </authorList>
    </citation>
    <scope>NUCLEOTIDE SEQUENCE</scope>
    <source>
        <strain evidence="1">NWHC 24266-5</strain>
    </source>
</reference>
<accession>A0ACB8UZA5</accession>
<dbReference type="EMBL" id="JALBCA010000028">
    <property type="protein sequence ID" value="KAI2388831.1"/>
    <property type="molecule type" value="Genomic_DNA"/>
</dbReference>
<evidence type="ECO:0000313" key="1">
    <source>
        <dbReference type="EMBL" id="KAI2388831.1"/>
    </source>
</evidence>
<name>A0ACB8UZA5_9EURO</name>
<protein>
    <submittedName>
        <fullName evidence="1">Uncharacterized protein</fullName>
    </submittedName>
</protein>
<proteinExistence type="predicted"/>
<comment type="caution">
    <text evidence="1">The sequence shown here is derived from an EMBL/GenBank/DDBJ whole genome shotgun (WGS) entry which is preliminary data.</text>
</comment>